<dbReference type="PROSITE" id="PS50067">
    <property type="entry name" value="KINESIN_MOTOR_2"/>
    <property type="match status" value="1"/>
</dbReference>
<accession>A0AAD6ERT5</accession>
<dbReference type="PANTHER" id="PTHR47968:SF17">
    <property type="entry name" value="KINESIN-LIKE PROTEIN"/>
    <property type="match status" value="1"/>
</dbReference>
<dbReference type="PRINTS" id="PR00380">
    <property type="entry name" value="KINESINHEAVY"/>
</dbReference>
<keyword evidence="2 7" id="KW-0547">Nucleotide-binding</keyword>
<dbReference type="PANTHER" id="PTHR47968">
    <property type="entry name" value="CENTROMERE PROTEIN E"/>
    <property type="match status" value="1"/>
</dbReference>
<dbReference type="InterPro" id="IPR036961">
    <property type="entry name" value="Kinesin_motor_dom_sf"/>
</dbReference>
<dbReference type="Proteomes" id="UP001210211">
    <property type="component" value="Unassembled WGS sequence"/>
</dbReference>
<evidence type="ECO:0000256" key="9">
    <source>
        <dbReference type="SAM" id="Coils"/>
    </source>
</evidence>
<evidence type="ECO:0000256" key="4">
    <source>
        <dbReference type="ARBA" id="ARBA00023054"/>
    </source>
</evidence>
<feature type="binding site" evidence="7">
    <location>
        <begin position="203"/>
        <end position="210"/>
    </location>
    <ligand>
        <name>ATP</name>
        <dbReference type="ChEBI" id="CHEBI:30616"/>
    </ligand>
</feature>
<feature type="domain" description="Kinesin motor" evidence="10">
    <location>
        <begin position="121"/>
        <end position="443"/>
    </location>
</feature>
<comment type="caution">
    <text evidence="11">The sequence shown here is derived from an EMBL/GenBank/DDBJ whole genome shotgun (WGS) entry which is preliminary data.</text>
</comment>
<dbReference type="GO" id="GO:0008017">
    <property type="term" value="F:microtubule binding"/>
    <property type="evidence" value="ECO:0007669"/>
    <property type="project" value="InterPro"/>
</dbReference>
<feature type="coiled-coil region" evidence="9">
    <location>
        <begin position="523"/>
        <end position="557"/>
    </location>
</feature>
<evidence type="ECO:0000256" key="8">
    <source>
        <dbReference type="RuleBase" id="RU000394"/>
    </source>
</evidence>
<dbReference type="Gene3D" id="3.40.850.10">
    <property type="entry name" value="Kinesin motor domain"/>
    <property type="match status" value="1"/>
</dbReference>
<evidence type="ECO:0000256" key="7">
    <source>
        <dbReference type="PROSITE-ProRule" id="PRU00283"/>
    </source>
</evidence>
<dbReference type="CDD" id="cd01369">
    <property type="entry name" value="KISc_KHC_KIF5"/>
    <property type="match status" value="1"/>
</dbReference>
<evidence type="ECO:0000256" key="6">
    <source>
        <dbReference type="ARBA" id="ARBA00061495"/>
    </source>
</evidence>
<dbReference type="InterPro" id="IPR027640">
    <property type="entry name" value="Kinesin-like_fam"/>
</dbReference>
<keyword evidence="12" id="KW-1185">Reference proteome</keyword>
<dbReference type="SMART" id="SM00129">
    <property type="entry name" value="KISc"/>
    <property type="match status" value="1"/>
</dbReference>
<dbReference type="InterPro" id="IPR001752">
    <property type="entry name" value="Kinesin_motor_dom"/>
</dbReference>
<keyword evidence="1 8" id="KW-0493">Microtubule</keyword>
<evidence type="ECO:0000256" key="1">
    <source>
        <dbReference type="ARBA" id="ARBA00022701"/>
    </source>
</evidence>
<evidence type="ECO:0000256" key="5">
    <source>
        <dbReference type="ARBA" id="ARBA00023175"/>
    </source>
</evidence>
<dbReference type="GO" id="GO:0005874">
    <property type="term" value="C:microtubule"/>
    <property type="evidence" value="ECO:0007669"/>
    <property type="project" value="UniProtKB-KW"/>
</dbReference>
<reference evidence="11 12" key="1">
    <citation type="journal article" date="2022" name="Cell">
        <title>Repeat-based holocentromeres influence genome architecture and karyotype evolution.</title>
        <authorList>
            <person name="Hofstatter P.G."/>
            <person name="Thangavel G."/>
            <person name="Lux T."/>
            <person name="Neumann P."/>
            <person name="Vondrak T."/>
            <person name="Novak P."/>
            <person name="Zhang M."/>
            <person name="Costa L."/>
            <person name="Castellani M."/>
            <person name="Scott A."/>
            <person name="Toegelov H."/>
            <person name="Fuchs J."/>
            <person name="Mata-Sucre Y."/>
            <person name="Dias Y."/>
            <person name="Vanzela A.L.L."/>
            <person name="Huettel B."/>
            <person name="Almeida C.C.S."/>
            <person name="Simkova H."/>
            <person name="Souza G."/>
            <person name="Pedrosa-Harand A."/>
            <person name="Macas J."/>
            <person name="Mayer K.F.X."/>
            <person name="Houben A."/>
            <person name="Marques A."/>
        </authorList>
    </citation>
    <scope>NUCLEOTIDE SEQUENCE [LARGE SCALE GENOMIC DNA]</scope>
    <source>
        <strain evidence="11">RhyTen1mFocal</strain>
    </source>
</reference>
<evidence type="ECO:0000313" key="12">
    <source>
        <dbReference type="Proteomes" id="UP001210211"/>
    </source>
</evidence>
<dbReference type="SUPFAM" id="SSF52540">
    <property type="entry name" value="P-loop containing nucleoside triphosphate hydrolases"/>
    <property type="match status" value="1"/>
</dbReference>
<dbReference type="EMBL" id="JAMRDG010000001">
    <property type="protein sequence ID" value="KAJ3698863.1"/>
    <property type="molecule type" value="Genomic_DNA"/>
</dbReference>
<dbReference type="InterPro" id="IPR019821">
    <property type="entry name" value="Kinesin_motor_CS"/>
</dbReference>
<evidence type="ECO:0000256" key="2">
    <source>
        <dbReference type="ARBA" id="ARBA00022741"/>
    </source>
</evidence>
<dbReference type="FunFam" id="3.40.850.10:FF:000114">
    <property type="entry name" value="Kinesin-like protein"/>
    <property type="match status" value="1"/>
</dbReference>
<dbReference type="PROSITE" id="PS00411">
    <property type="entry name" value="KINESIN_MOTOR_1"/>
    <property type="match status" value="1"/>
</dbReference>
<proteinExistence type="inferred from homology"/>
<evidence type="ECO:0000313" key="11">
    <source>
        <dbReference type="EMBL" id="KAJ3698863.1"/>
    </source>
</evidence>
<sequence length="583" mass="65828">MQADPDPVSRGTRIAHLHEPFDFDRTVHFFRAYQSGIIHGAPLSIRFRSDGPQPALCQTLYLTAIQTQSSPSSHFGKHPSTSLLFFPLKAYTHCSSDPSKFTISDIQIRQDQRNWKGKMSNVTVCVRFRPLNSKERKINGDLTCIHSFDSESFVFKDEKEEIRFCFDKVFYSDSEQLDVYEFLASPIVEDVMNGLNGTILTYGQTGAGKTYSMEGPSILECEEHNKGLLLRVTDELFGFLRYPVDNKKFTIKMSMVEIYMEKVRDLFDLSKDNLQIKESKTRGIFISGATEIPITNSTEVQQCLSRGIANRAVGETQMNLTSSRSHCLYIFIVQHKERLRSGKFVLVDLAGSEKVEKTGAEGRLLEEAKTINKSLSALGNVINALTSGKTNHVPYRDSKLTRFLQDALGGNSRTALLCCCSPSPLNASESLSTLRFGTRLKLIKSVQRSFPTDDDSSISKQTTSDSIFRQDSYDRIVSKLKENLKEEDVDLLEKLFIMEGIFSLPQTKEEIELAVQDVTARTITALHQAVEDLKEQLDELQEENHKLRMELVAQKLAMTLSNLPQNLSPFAKLVSALRFLFPF</sequence>
<protein>
    <recommendedName>
        <fullName evidence="8">Kinesin-like protein</fullName>
    </recommendedName>
</protein>
<keyword evidence="5 7" id="KW-0505">Motor protein</keyword>
<evidence type="ECO:0000256" key="3">
    <source>
        <dbReference type="ARBA" id="ARBA00022840"/>
    </source>
</evidence>
<dbReference type="AlphaFoldDB" id="A0AAD6ERT5"/>
<evidence type="ECO:0000259" key="10">
    <source>
        <dbReference type="PROSITE" id="PS50067"/>
    </source>
</evidence>
<keyword evidence="4 9" id="KW-0175">Coiled coil</keyword>
<dbReference type="GO" id="GO:0007018">
    <property type="term" value="P:microtubule-based movement"/>
    <property type="evidence" value="ECO:0007669"/>
    <property type="project" value="InterPro"/>
</dbReference>
<keyword evidence="3 7" id="KW-0067">ATP-binding</keyword>
<dbReference type="GO" id="GO:0003777">
    <property type="term" value="F:microtubule motor activity"/>
    <property type="evidence" value="ECO:0007669"/>
    <property type="project" value="InterPro"/>
</dbReference>
<dbReference type="InterPro" id="IPR027417">
    <property type="entry name" value="P-loop_NTPase"/>
</dbReference>
<organism evidence="11 12">
    <name type="scientific">Rhynchospora tenuis</name>
    <dbReference type="NCBI Taxonomy" id="198213"/>
    <lineage>
        <taxon>Eukaryota</taxon>
        <taxon>Viridiplantae</taxon>
        <taxon>Streptophyta</taxon>
        <taxon>Embryophyta</taxon>
        <taxon>Tracheophyta</taxon>
        <taxon>Spermatophyta</taxon>
        <taxon>Magnoliopsida</taxon>
        <taxon>Liliopsida</taxon>
        <taxon>Poales</taxon>
        <taxon>Cyperaceae</taxon>
        <taxon>Cyperoideae</taxon>
        <taxon>Rhynchosporeae</taxon>
        <taxon>Rhynchospora</taxon>
    </lineage>
</organism>
<name>A0AAD6ERT5_9POAL</name>
<comment type="similarity">
    <text evidence="6">Belongs to the TRAFAC class myosin-kinesin ATPase superfamily. Kinesin family. KIN-1 subfamily.</text>
</comment>
<dbReference type="GO" id="GO:0005524">
    <property type="term" value="F:ATP binding"/>
    <property type="evidence" value="ECO:0007669"/>
    <property type="project" value="UniProtKB-UniRule"/>
</dbReference>
<dbReference type="Pfam" id="PF00225">
    <property type="entry name" value="Kinesin"/>
    <property type="match status" value="1"/>
</dbReference>
<gene>
    <name evidence="11" type="ORF">LUZ61_002568</name>
</gene>